<evidence type="ECO:0000313" key="2">
    <source>
        <dbReference type="EMBL" id="MFC7320064.1"/>
    </source>
</evidence>
<evidence type="ECO:0000256" key="1">
    <source>
        <dbReference type="SAM" id="Phobius"/>
    </source>
</evidence>
<keyword evidence="1" id="KW-0472">Membrane</keyword>
<dbReference type="EMBL" id="JBHTBY010000002">
    <property type="protein sequence ID" value="MFC7320064.1"/>
    <property type="molecule type" value="Genomic_DNA"/>
</dbReference>
<gene>
    <name evidence="2" type="ORF">ACFQMN_04095</name>
</gene>
<keyword evidence="1" id="KW-1133">Transmembrane helix</keyword>
<feature type="transmembrane region" description="Helical" evidence="1">
    <location>
        <begin position="6"/>
        <end position="24"/>
    </location>
</feature>
<protein>
    <submittedName>
        <fullName evidence="2">Uncharacterized protein</fullName>
    </submittedName>
</protein>
<organism evidence="2 3">
    <name type="scientific">Halobacillus campisalis</name>
    <dbReference type="NCBI Taxonomy" id="435909"/>
    <lineage>
        <taxon>Bacteria</taxon>
        <taxon>Bacillati</taxon>
        <taxon>Bacillota</taxon>
        <taxon>Bacilli</taxon>
        <taxon>Bacillales</taxon>
        <taxon>Bacillaceae</taxon>
        <taxon>Halobacillus</taxon>
    </lineage>
</organism>
<proteinExistence type="predicted"/>
<keyword evidence="1" id="KW-0812">Transmembrane</keyword>
<dbReference type="RefSeq" id="WP_289217084.1">
    <property type="nucleotide sequence ID" value="NZ_JAPVRC010000011.1"/>
</dbReference>
<keyword evidence="3" id="KW-1185">Reference proteome</keyword>
<name>A0ABW2K007_9BACI</name>
<accession>A0ABW2K007</accession>
<reference evidence="3" key="1">
    <citation type="journal article" date="2019" name="Int. J. Syst. Evol. Microbiol.">
        <title>The Global Catalogue of Microorganisms (GCM) 10K type strain sequencing project: providing services to taxonomists for standard genome sequencing and annotation.</title>
        <authorList>
            <consortium name="The Broad Institute Genomics Platform"/>
            <consortium name="The Broad Institute Genome Sequencing Center for Infectious Disease"/>
            <person name="Wu L."/>
            <person name="Ma J."/>
        </authorList>
    </citation>
    <scope>NUCLEOTIDE SEQUENCE [LARGE SCALE GENOMIC DNA]</scope>
    <source>
        <strain evidence="3">CCUG 73951</strain>
    </source>
</reference>
<evidence type="ECO:0000313" key="3">
    <source>
        <dbReference type="Proteomes" id="UP001596494"/>
    </source>
</evidence>
<comment type="caution">
    <text evidence="2">The sequence shown here is derived from an EMBL/GenBank/DDBJ whole genome shotgun (WGS) entry which is preliminary data.</text>
</comment>
<dbReference type="Proteomes" id="UP001596494">
    <property type="component" value="Unassembled WGS sequence"/>
</dbReference>
<sequence>MEVLSIILSSSLVSGIITTLIIQINNHRINKRNNYHNKKLQVDNFFRNISNEELLKLLNDWHDIVYRREGEELKIDDKTLLRRTFFYGSAETIRRLSLYQSHMYNSKPEDQGDIEGSARGGVLITGVIVSLKKDFSDENIPIEYLMKTYLPWYDEEFDKEVKRQIKFFNYD</sequence>